<dbReference type="AlphaFoldDB" id="A0A919XCD4"/>
<keyword evidence="1" id="KW-0479">Metal-binding</keyword>
<organism evidence="4 5">
    <name type="scientific">Paenibacillus albilobatus</name>
    <dbReference type="NCBI Taxonomy" id="2716884"/>
    <lineage>
        <taxon>Bacteria</taxon>
        <taxon>Bacillati</taxon>
        <taxon>Bacillota</taxon>
        <taxon>Bacilli</taxon>
        <taxon>Bacillales</taxon>
        <taxon>Paenibacillaceae</taxon>
        <taxon>Paenibacillus</taxon>
    </lineage>
</organism>
<keyword evidence="2 4" id="KW-0378">Hydrolase</keyword>
<dbReference type="PANTHER" id="PTHR11845">
    <property type="entry name" value="5'-DEOXYNUCLEOTIDASE HDDC2"/>
    <property type="match status" value="1"/>
</dbReference>
<sequence>MNERLSRQLAFIREVDKLKTIFRQTYLLDASRRENDAEHSWHITLMACLLEEHLDGKKIDLPRVIKMLLIHDVVEIDAGDTFAYDVQGHEDKFEREQQAARRIFGLLPPDQSADMMELWLEFERRETAEARYAAAMDRIQPLLHNYYTEGKAWREHQVTSDRVLERIRFLKQELPDLHALVTGLIRDAVDKGYLLP</sequence>
<proteinExistence type="predicted"/>
<dbReference type="GO" id="GO:0005737">
    <property type="term" value="C:cytoplasm"/>
    <property type="evidence" value="ECO:0007669"/>
    <property type="project" value="TreeGrafter"/>
</dbReference>
<evidence type="ECO:0000313" key="5">
    <source>
        <dbReference type="Proteomes" id="UP000679779"/>
    </source>
</evidence>
<dbReference type="Proteomes" id="UP000679779">
    <property type="component" value="Unassembled WGS sequence"/>
</dbReference>
<dbReference type="InterPro" id="IPR039356">
    <property type="entry name" value="YfbR/HDDC2"/>
</dbReference>
<dbReference type="SUPFAM" id="SSF109604">
    <property type="entry name" value="HD-domain/PDEase-like"/>
    <property type="match status" value="1"/>
</dbReference>
<keyword evidence="5" id="KW-1185">Reference proteome</keyword>
<dbReference type="Gene3D" id="1.10.3210.10">
    <property type="entry name" value="Hypothetical protein af1432"/>
    <property type="match status" value="1"/>
</dbReference>
<evidence type="ECO:0000256" key="1">
    <source>
        <dbReference type="ARBA" id="ARBA00022723"/>
    </source>
</evidence>
<evidence type="ECO:0000256" key="2">
    <source>
        <dbReference type="ARBA" id="ARBA00022801"/>
    </source>
</evidence>
<name>A0A919XCD4_9BACL</name>
<dbReference type="PANTHER" id="PTHR11845:SF13">
    <property type="entry name" value="5'-DEOXYNUCLEOTIDASE HDDC2"/>
    <property type="match status" value="1"/>
</dbReference>
<comment type="caution">
    <text evidence="4">The sequence shown here is derived from an EMBL/GenBank/DDBJ whole genome shotgun (WGS) entry which is preliminary data.</text>
</comment>
<gene>
    <name evidence="4" type="ORF">J2TS6_12030</name>
</gene>
<accession>A0A919XCD4</accession>
<evidence type="ECO:0000313" key="4">
    <source>
        <dbReference type="EMBL" id="GIO30062.1"/>
    </source>
</evidence>
<dbReference type="GO" id="GO:0002953">
    <property type="term" value="F:5'-deoxynucleotidase activity"/>
    <property type="evidence" value="ECO:0007669"/>
    <property type="project" value="InterPro"/>
</dbReference>
<dbReference type="RefSeq" id="WP_236575970.1">
    <property type="nucleotide sequence ID" value="NZ_BORQ01000001.1"/>
</dbReference>
<dbReference type="Pfam" id="PF13023">
    <property type="entry name" value="HD_3"/>
    <property type="match status" value="1"/>
</dbReference>
<feature type="domain" description="HD" evidence="3">
    <location>
        <begin position="15"/>
        <end position="175"/>
    </location>
</feature>
<reference evidence="4" key="1">
    <citation type="submission" date="2021-03" db="EMBL/GenBank/DDBJ databases">
        <title>Antimicrobial resistance genes in bacteria isolated from Japanese honey, and their potential for conferring macrolide and lincosamide resistance in the American foulbrood pathogen Paenibacillus larvae.</title>
        <authorList>
            <person name="Okamoto M."/>
            <person name="Kumagai M."/>
            <person name="Kanamori H."/>
            <person name="Takamatsu D."/>
        </authorList>
    </citation>
    <scope>NUCLEOTIDE SEQUENCE</scope>
    <source>
        <strain evidence="4">J2TS6</strain>
    </source>
</reference>
<evidence type="ECO:0000259" key="3">
    <source>
        <dbReference type="Pfam" id="PF13023"/>
    </source>
</evidence>
<dbReference type="GO" id="GO:0046872">
    <property type="term" value="F:metal ion binding"/>
    <property type="evidence" value="ECO:0007669"/>
    <property type="project" value="UniProtKB-KW"/>
</dbReference>
<dbReference type="InterPro" id="IPR006674">
    <property type="entry name" value="HD_domain"/>
</dbReference>
<protein>
    <submittedName>
        <fullName evidence="4">Hydrolase</fullName>
    </submittedName>
</protein>
<dbReference type="EMBL" id="BORQ01000001">
    <property type="protein sequence ID" value="GIO30062.1"/>
    <property type="molecule type" value="Genomic_DNA"/>
</dbReference>